<evidence type="ECO:0000313" key="3">
    <source>
        <dbReference type="Proteomes" id="UP000197174"/>
    </source>
</evidence>
<comment type="caution">
    <text evidence="2">The sequence shown here is derived from an EMBL/GenBank/DDBJ whole genome shotgun (WGS) entry which is preliminary data.</text>
</comment>
<evidence type="ECO:0000256" key="1">
    <source>
        <dbReference type="SAM" id="MobiDB-lite"/>
    </source>
</evidence>
<sequence>MTSSAVQMVLPVHPHGLDGSCVGYRVRWARLSPHPCWQVEWATSRQARASGWPSGAVSRGDEDGCGPLVELLRECRQAWAEAAEPGTDVLHGHGGSAGPDADHRVQGAVPALGRLAEPSTCTLDVGEVGQRQGVDPPVRLGVAGGDRAAQLGFRSGKVAQVAKRLAGLARQRGRGETAGLDPGRLVARGRLREVGLGGPERRRRLGPVARRGVPPGGENGEQRGRRRGRPSPRPGEGRGGESQCLRTVSQVDSLMRHRPQRETGQRPIVRLVGQPQRLEVVPLGHPVQGRIERLPAREIGQLGGGTEHGPTILVGREGALEVAGHVGGEVLDHGEPCMPAAEPLVGPAEHREHVTYGVDLAATHRRTPAPRAPTPLRDVLPGVQRDGKRSQ</sequence>
<organism evidence="2 3">
    <name type="scientific">Micromonospora wenchangensis</name>
    <dbReference type="NCBI Taxonomy" id="1185415"/>
    <lineage>
        <taxon>Bacteria</taxon>
        <taxon>Bacillati</taxon>
        <taxon>Actinomycetota</taxon>
        <taxon>Actinomycetes</taxon>
        <taxon>Micromonosporales</taxon>
        <taxon>Micromonosporaceae</taxon>
        <taxon>Micromonospora</taxon>
    </lineage>
</organism>
<feature type="region of interest" description="Disordered" evidence="1">
    <location>
        <begin position="363"/>
        <end position="391"/>
    </location>
</feature>
<reference evidence="2 3" key="1">
    <citation type="submission" date="2017-03" db="EMBL/GenBank/DDBJ databases">
        <title>Whole genome sequence of Micromonospora wenchangensis, isolated from mangrove soil.</title>
        <authorList>
            <person name="Yang H."/>
        </authorList>
    </citation>
    <scope>NUCLEOTIDE SEQUENCE [LARGE SCALE GENOMIC DNA]</scope>
    <source>
        <strain evidence="2 3">CCTCC AA 2012002</strain>
    </source>
</reference>
<proteinExistence type="predicted"/>
<dbReference type="AlphaFoldDB" id="A0A246RHX4"/>
<dbReference type="PROSITE" id="PS00318">
    <property type="entry name" value="HMG_COA_REDUCTASE_2"/>
    <property type="match status" value="1"/>
</dbReference>
<gene>
    <name evidence="2" type="ORF">B5D80_25025</name>
</gene>
<dbReference type="EMBL" id="MZMV01000052">
    <property type="protein sequence ID" value="OWV02716.1"/>
    <property type="molecule type" value="Genomic_DNA"/>
</dbReference>
<keyword evidence="3" id="KW-1185">Reference proteome</keyword>
<evidence type="ECO:0000313" key="2">
    <source>
        <dbReference type="EMBL" id="OWV02716.1"/>
    </source>
</evidence>
<name>A0A246RHX4_9ACTN</name>
<protein>
    <submittedName>
        <fullName evidence="2">Uncharacterized protein</fullName>
    </submittedName>
</protein>
<dbReference type="Proteomes" id="UP000197174">
    <property type="component" value="Unassembled WGS sequence"/>
</dbReference>
<feature type="region of interest" description="Disordered" evidence="1">
    <location>
        <begin position="191"/>
        <end position="243"/>
    </location>
</feature>
<dbReference type="GO" id="GO:0004420">
    <property type="term" value="F:hydroxymethylglutaryl-CoA reductase (NADPH) activity"/>
    <property type="evidence" value="ECO:0007669"/>
    <property type="project" value="InterPro"/>
</dbReference>
<accession>A0A246RHX4</accession>
<dbReference type="InterPro" id="IPR023076">
    <property type="entry name" value="HMG_CoA_Rdtase_CS"/>
</dbReference>